<accession>A0ABV7DR14</accession>
<gene>
    <name evidence="16" type="ORF">ACFOD6_05205</name>
</gene>
<evidence type="ECO:0000259" key="15">
    <source>
        <dbReference type="Pfam" id="PF13145"/>
    </source>
</evidence>
<keyword evidence="16" id="KW-0413">Isomerase</keyword>
<evidence type="ECO:0000256" key="4">
    <source>
        <dbReference type="ARBA" id="ARBA00022519"/>
    </source>
</evidence>
<organism evidence="16 17">
    <name type="scientific">Tabrizicola soli</name>
    <dbReference type="NCBI Taxonomy" id="2185115"/>
    <lineage>
        <taxon>Bacteria</taxon>
        <taxon>Pseudomonadati</taxon>
        <taxon>Pseudomonadota</taxon>
        <taxon>Alphaproteobacteria</taxon>
        <taxon>Rhodobacterales</taxon>
        <taxon>Paracoccaceae</taxon>
        <taxon>Tabrizicola</taxon>
    </lineage>
</organism>
<evidence type="ECO:0000256" key="2">
    <source>
        <dbReference type="ARBA" id="ARBA00018370"/>
    </source>
</evidence>
<evidence type="ECO:0000256" key="1">
    <source>
        <dbReference type="ARBA" id="ARBA00004382"/>
    </source>
</evidence>
<evidence type="ECO:0000256" key="12">
    <source>
        <dbReference type="ARBA" id="ARBA00040743"/>
    </source>
</evidence>
<keyword evidence="6 14" id="KW-1133">Transmembrane helix</keyword>
<evidence type="ECO:0000256" key="6">
    <source>
        <dbReference type="ARBA" id="ARBA00022989"/>
    </source>
</evidence>
<evidence type="ECO:0000256" key="10">
    <source>
        <dbReference type="ARBA" id="ARBA00031484"/>
    </source>
</evidence>
<evidence type="ECO:0000256" key="7">
    <source>
        <dbReference type="ARBA" id="ARBA00023136"/>
    </source>
</evidence>
<dbReference type="SUPFAM" id="SSF109998">
    <property type="entry name" value="Triger factor/SurA peptide-binding domain-like"/>
    <property type="match status" value="1"/>
</dbReference>
<dbReference type="InterPro" id="IPR027304">
    <property type="entry name" value="Trigger_fact/SurA_dom_sf"/>
</dbReference>
<keyword evidence="4" id="KW-0997">Cell inner membrane</keyword>
<dbReference type="PANTHER" id="PTHR47529:SF1">
    <property type="entry name" value="PERIPLASMIC CHAPERONE PPID"/>
    <property type="match status" value="1"/>
</dbReference>
<dbReference type="PANTHER" id="PTHR47529">
    <property type="entry name" value="PEPTIDYL-PROLYL CIS-TRANS ISOMERASE D"/>
    <property type="match status" value="1"/>
</dbReference>
<dbReference type="SUPFAM" id="SSF54534">
    <property type="entry name" value="FKBP-like"/>
    <property type="match status" value="1"/>
</dbReference>
<dbReference type="InterPro" id="IPR052029">
    <property type="entry name" value="PpiD_chaperone"/>
</dbReference>
<evidence type="ECO:0000256" key="11">
    <source>
        <dbReference type="ARBA" id="ARBA00038408"/>
    </source>
</evidence>
<keyword evidence="17" id="KW-1185">Reference proteome</keyword>
<dbReference type="Pfam" id="PF13145">
    <property type="entry name" value="Rotamase_2"/>
    <property type="match status" value="2"/>
</dbReference>
<feature type="domain" description="PpiC" evidence="15">
    <location>
        <begin position="254"/>
        <end position="372"/>
    </location>
</feature>
<dbReference type="Gene3D" id="1.10.4030.10">
    <property type="entry name" value="Porin chaperone SurA, peptide-binding domain"/>
    <property type="match status" value="1"/>
</dbReference>
<keyword evidence="8" id="KW-0143">Chaperone</keyword>
<dbReference type="EMBL" id="JBHRSM010000010">
    <property type="protein sequence ID" value="MFC3085442.1"/>
    <property type="molecule type" value="Genomic_DNA"/>
</dbReference>
<dbReference type="Proteomes" id="UP001595445">
    <property type="component" value="Unassembled WGS sequence"/>
</dbReference>
<keyword evidence="3" id="KW-1003">Cell membrane</keyword>
<dbReference type="Gene3D" id="3.10.50.40">
    <property type="match status" value="1"/>
</dbReference>
<protein>
    <recommendedName>
        <fullName evidence="2">Parvulin-like PPIase</fullName>
    </recommendedName>
    <alternativeName>
        <fullName evidence="9">Peptidyl-prolyl cis-trans isomerase plp</fullName>
    </alternativeName>
    <alternativeName>
        <fullName evidence="12">Periplasmic chaperone PpiD</fullName>
    </alternativeName>
    <alternativeName>
        <fullName evidence="13">Periplasmic folding chaperone</fullName>
    </alternativeName>
    <alternativeName>
        <fullName evidence="10">Rotamase plp</fullName>
    </alternativeName>
</protein>
<evidence type="ECO:0000256" key="8">
    <source>
        <dbReference type="ARBA" id="ARBA00023186"/>
    </source>
</evidence>
<reference evidence="17" key="1">
    <citation type="journal article" date="2019" name="Int. J. Syst. Evol. Microbiol.">
        <title>The Global Catalogue of Microorganisms (GCM) 10K type strain sequencing project: providing services to taxonomists for standard genome sequencing and annotation.</title>
        <authorList>
            <consortium name="The Broad Institute Genomics Platform"/>
            <consortium name="The Broad Institute Genome Sequencing Center for Infectious Disease"/>
            <person name="Wu L."/>
            <person name="Ma J."/>
        </authorList>
    </citation>
    <scope>NUCLEOTIDE SEQUENCE [LARGE SCALE GENOMIC DNA]</scope>
    <source>
        <strain evidence="17">KCTC 62102</strain>
    </source>
</reference>
<keyword evidence="5 14" id="KW-0812">Transmembrane</keyword>
<evidence type="ECO:0000256" key="5">
    <source>
        <dbReference type="ARBA" id="ARBA00022692"/>
    </source>
</evidence>
<comment type="caution">
    <text evidence="16">The sequence shown here is derived from an EMBL/GenBank/DDBJ whole genome shotgun (WGS) entry which is preliminary data.</text>
</comment>
<feature type="domain" description="PpiC" evidence="15">
    <location>
        <begin position="389"/>
        <end position="480"/>
    </location>
</feature>
<evidence type="ECO:0000256" key="3">
    <source>
        <dbReference type="ARBA" id="ARBA00022475"/>
    </source>
</evidence>
<dbReference type="Pfam" id="PF13624">
    <property type="entry name" value="SurA_N_3"/>
    <property type="match status" value="1"/>
</dbReference>
<comment type="similarity">
    <text evidence="11">Belongs to the PpiD chaperone family.</text>
</comment>
<dbReference type="RefSeq" id="WP_197644325.1">
    <property type="nucleotide sequence ID" value="NZ_JAEACP010000011.1"/>
</dbReference>
<dbReference type="GO" id="GO:0016853">
    <property type="term" value="F:isomerase activity"/>
    <property type="evidence" value="ECO:0007669"/>
    <property type="project" value="UniProtKB-KW"/>
</dbReference>
<evidence type="ECO:0000313" key="17">
    <source>
        <dbReference type="Proteomes" id="UP001595445"/>
    </source>
</evidence>
<name>A0ABV7DR14_9RHOB</name>
<feature type="transmembrane region" description="Helical" evidence="14">
    <location>
        <begin position="20"/>
        <end position="38"/>
    </location>
</feature>
<sequence length="624" mass="66493">MAKTPEHEDVKRPKGKVQEAAVWLLMAMLILGLGGFGVTSFSGGVTRVGAVGDQDITSEAYARALQGQVAQFSQQVGQPISTQEALAFGIDRQVLQGLIARAALDNEAKRIGVSVGDEVVATELMKMDAFKGISGSFDREAYRFQLDRMRQSEVEFENSLRGDVTRELVQGAVAGGFAAPAALTDTLFAWIGERRGFSMLRLAEGDLTAPLAEPTEEELKAHYDANIARFTRPEAKRITYASLLPEAIAKDQPVDEAVLKQMYEDRIDEFVLPERRLVERLVYPDQAAADAARAKLDAGATFDELAAERGLTLDAIDLGDVTREELGEAGEGVFTAEEGTVAGPLPSDLGPALYRVVSVLAAEETTFEQARDTLAIEIQIDSARREIADKVEQIDDLLAGGATLEDLAKEVGLQIATVDYAASQPGDSVIEGYPAFRAAAEAVQQDDFAEAIVLEDGGVVALRLDEVVPATPIPFDEARETVAEDWRKDALAKALAARAAEIEAGIEGGAAIGSFGIVDVTPEIARDGFVAEAPDTLLSTVFEMDEGAVQLVEAPGFVAVVRLDRIQPAVTEGEEAQALREALEGQAAQAIAGDAFTAFTNALTMEAGVTLDQSVINGIHASMP</sequence>
<dbReference type="InterPro" id="IPR046357">
    <property type="entry name" value="PPIase_dom_sf"/>
</dbReference>
<proteinExistence type="inferred from homology"/>
<keyword evidence="7 14" id="KW-0472">Membrane</keyword>
<evidence type="ECO:0000256" key="13">
    <source>
        <dbReference type="ARBA" id="ARBA00042775"/>
    </source>
</evidence>
<evidence type="ECO:0000313" key="16">
    <source>
        <dbReference type="EMBL" id="MFC3085442.1"/>
    </source>
</evidence>
<comment type="subcellular location">
    <subcellularLocation>
        <location evidence="1">Cell inner membrane</location>
        <topology evidence="1">Single-pass type II membrane protein</topology>
        <orientation evidence="1">Periplasmic side</orientation>
    </subcellularLocation>
</comment>
<evidence type="ECO:0000256" key="14">
    <source>
        <dbReference type="SAM" id="Phobius"/>
    </source>
</evidence>
<dbReference type="InterPro" id="IPR000297">
    <property type="entry name" value="PPIase_PpiC"/>
</dbReference>
<evidence type="ECO:0000256" key="9">
    <source>
        <dbReference type="ARBA" id="ARBA00030642"/>
    </source>
</evidence>